<accession>A0ABY4GDS5</accession>
<protein>
    <submittedName>
        <fullName evidence="1">Uncharacterized protein</fullName>
    </submittedName>
</protein>
<evidence type="ECO:0000313" key="1">
    <source>
        <dbReference type="EMBL" id="UOQ68917.1"/>
    </source>
</evidence>
<proteinExistence type="predicted"/>
<reference evidence="1" key="1">
    <citation type="submission" date="2022-04" db="EMBL/GenBank/DDBJ databases">
        <title>Hymenobacter sp. isolated from the air.</title>
        <authorList>
            <person name="Won M."/>
            <person name="Lee C.-M."/>
            <person name="Woen H.-Y."/>
            <person name="Kwon S.-W."/>
        </authorList>
    </citation>
    <scope>NUCLEOTIDE SEQUENCE</scope>
    <source>
        <strain evidence="1">5420S-77</strain>
        <plasmid evidence="1">unnamed2</plasmid>
    </source>
</reference>
<dbReference type="RefSeq" id="WP_245126581.1">
    <property type="nucleotide sequence ID" value="NZ_CP095063.1"/>
</dbReference>
<dbReference type="EMBL" id="CP095063">
    <property type="protein sequence ID" value="UOQ68917.1"/>
    <property type="molecule type" value="Genomic_DNA"/>
</dbReference>
<geneLocation type="plasmid" evidence="1 2">
    <name>unnamed2</name>
</geneLocation>
<name>A0ABY4GDS5_9BACT</name>
<evidence type="ECO:0000313" key="2">
    <source>
        <dbReference type="Proteomes" id="UP000830401"/>
    </source>
</evidence>
<keyword evidence="1" id="KW-0614">Plasmid</keyword>
<dbReference type="Proteomes" id="UP000830401">
    <property type="component" value="Plasmid unnamed2"/>
</dbReference>
<sequence length="82" mass="9057">MALSQLAFSLLPLEQQLPLVWLGGRFLAARHLGPQVVALYSLPPFLVEVYYEPDGPTVLRTRTLPVGARLDAYADYLSLPCS</sequence>
<keyword evidence="2" id="KW-1185">Reference proteome</keyword>
<organism evidence="1 2">
    <name type="scientific">Hymenobacter volaticus</name>
    <dbReference type="NCBI Taxonomy" id="2932254"/>
    <lineage>
        <taxon>Bacteria</taxon>
        <taxon>Pseudomonadati</taxon>
        <taxon>Bacteroidota</taxon>
        <taxon>Cytophagia</taxon>
        <taxon>Cytophagales</taxon>
        <taxon>Hymenobacteraceae</taxon>
        <taxon>Hymenobacter</taxon>
    </lineage>
</organism>
<gene>
    <name evidence="1" type="ORF">MUN86_24745</name>
</gene>